<dbReference type="EMBL" id="APPE01000031">
    <property type="protein sequence ID" value="ENV00357.1"/>
    <property type="molecule type" value="Genomic_DNA"/>
</dbReference>
<gene>
    <name evidence="4" type="ORF">F969_00588</name>
</gene>
<dbReference type="Pfam" id="PF18823">
    <property type="entry name" value="InPase"/>
    <property type="match status" value="1"/>
</dbReference>
<feature type="coiled-coil region" evidence="1">
    <location>
        <begin position="136"/>
        <end position="163"/>
    </location>
</feature>
<dbReference type="Pfam" id="PF18788">
    <property type="entry name" value="DarA_N"/>
    <property type="match status" value="1"/>
</dbReference>
<sequence>MVFNMSKNVVFNFNEISNKDKATKAVSSYFKKAGAEIVQVDVSPNVKRTSGISYRELSLTFADSQVIIFRIKQSGDIYQALLNGKVKPMANQDDHVAAIGELVKAMETGRSAFQAKLAKAKVKLPNSIKTSVPNKEKLLTEKRDALKDAVAAAQQELADLLASLPKSATLDSANDSFTLFDQQAHTAATSPYSRLPDPEMGDLVAGNYYKGNMVIAGMNISIENPADSVRQGMGEDGQKWEIKMKHHYGYFDGSMGADGDELDVFVKNNLDHEPDHAYIISQVDRDGSFDEHKVVIGAESEDDARDIYLSNYKPGWDGLGSIEKVTMAELQNRMHYQAAA</sequence>
<dbReference type="Proteomes" id="UP000013070">
    <property type="component" value="Unassembled WGS sequence"/>
</dbReference>
<evidence type="ECO:0000313" key="5">
    <source>
        <dbReference type="Proteomes" id="UP000013070"/>
    </source>
</evidence>
<name>N8VKA6_9GAMM</name>
<proteinExistence type="predicted"/>
<protein>
    <recommendedName>
        <fullName evidence="6">Inorganic pyrophosphatase domain-containing protein</fullName>
    </recommendedName>
</protein>
<dbReference type="eggNOG" id="COG0456">
    <property type="taxonomic scope" value="Bacteria"/>
</dbReference>
<organism evidence="4 5">
    <name type="scientific">Acinetobacter variabilis</name>
    <dbReference type="NCBI Taxonomy" id="70346"/>
    <lineage>
        <taxon>Bacteria</taxon>
        <taxon>Pseudomonadati</taxon>
        <taxon>Pseudomonadota</taxon>
        <taxon>Gammaproteobacteria</taxon>
        <taxon>Moraxellales</taxon>
        <taxon>Moraxellaceae</taxon>
        <taxon>Acinetobacter</taxon>
    </lineage>
</organism>
<feature type="domain" description="Inorganic pyrophosphatase" evidence="3">
    <location>
        <begin position="205"/>
        <end position="333"/>
    </location>
</feature>
<reference evidence="4 5" key="1">
    <citation type="submission" date="2013-02" db="EMBL/GenBank/DDBJ databases">
        <title>The Genome Sequence of Acinetobacter sp. NIPH 899.</title>
        <authorList>
            <consortium name="The Broad Institute Genome Sequencing Platform"/>
            <consortium name="The Broad Institute Genome Sequencing Center for Infectious Disease"/>
            <person name="Cerqueira G."/>
            <person name="Feldgarden M."/>
            <person name="Courvalin P."/>
            <person name="Perichon B."/>
            <person name="Grillot-Courvalin C."/>
            <person name="Clermont D."/>
            <person name="Rocha E."/>
            <person name="Yoon E.-J."/>
            <person name="Nemec A."/>
            <person name="Walker B."/>
            <person name="Young S.K."/>
            <person name="Zeng Q."/>
            <person name="Gargeya S."/>
            <person name="Fitzgerald M."/>
            <person name="Haas B."/>
            <person name="Abouelleil A."/>
            <person name="Alvarado L."/>
            <person name="Arachchi H.M."/>
            <person name="Berlin A.M."/>
            <person name="Chapman S.B."/>
            <person name="Dewar J."/>
            <person name="Goldberg J."/>
            <person name="Griggs A."/>
            <person name="Gujja S."/>
            <person name="Hansen M."/>
            <person name="Howarth C."/>
            <person name="Imamovic A."/>
            <person name="Larimer J."/>
            <person name="McCowan C."/>
            <person name="Murphy C."/>
            <person name="Neiman D."/>
            <person name="Pearson M."/>
            <person name="Priest M."/>
            <person name="Roberts A."/>
            <person name="Saif S."/>
            <person name="Shea T."/>
            <person name="Sisk P."/>
            <person name="Sykes S."/>
            <person name="Wortman J."/>
            <person name="Nusbaum C."/>
            <person name="Birren B."/>
        </authorList>
    </citation>
    <scope>NUCLEOTIDE SEQUENCE [LARGE SCALE GENOMIC DNA]</scope>
    <source>
        <strain evidence="4 5">NIPH 899</strain>
    </source>
</reference>
<evidence type="ECO:0000256" key="1">
    <source>
        <dbReference type="SAM" id="Coils"/>
    </source>
</evidence>
<evidence type="ECO:0000313" key="4">
    <source>
        <dbReference type="EMBL" id="ENV00357.1"/>
    </source>
</evidence>
<dbReference type="PROSITE" id="PS00387">
    <property type="entry name" value="PPASE"/>
    <property type="match status" value="1"/>
</dbReference>
<evidence type="ECO:0008006" key="6">
    <source>
        <dbReference type="Google" id="ProtNLM"/>
    </source>
</evidence>
<feature type="domain" description="Defence against restriction A N-terminal" evidence="2">
    <location>
        <begin position="11"/>
        <end position="109"/>
    </location>
</feature>
<dbReference type="HOGENOM" id="CLU_815424_0_0_6"/>
<keyword evidence="1" id="KW-0175">Coiled coil</keyword>
<dbReference type="InterPro" id="IPR041140">
    <property type="entry name" value="DarA_N"/>
</dbReference>
<comment type="caution">
    <text evidence="4">The sequence shown here is derived from an EMBL/GenBank/DDBJ whole genome shotgun (WGS) entry which is preliminary data.</text>
</comment>
<keyword evidence="5" id="KW-1185">Reference proteome</keyword>
<evidence type="ECO:0000259" key="3">
    <source>
        <dbReference type="Pfam" id="PF18823"/>
    </source>
</evidence>
<dbReference type="InterPro" id="IPR041595">
    <property type="entry name" value="Inorganic_Pase"/>
</dbReference>
<dbReference type="AlphaFoldDB" id="N8VKA6"/>
<accession>N8VKA6</accession>
<dbReference type="PATRIC" id="fig|1217710.3.peg.557"/>
<evidence type="ECO:0000259" key="2">
    <source>
        <dbReference type="Pfam" id="PF18788"/>
    </source>
</evidence>